<evidence type="ECO:0000313" key="2">
    <source>
        <dbReference type="Proteomes" id="UP000306758"/>
    </source>
</evidence>
<dbReference type="Pfam" id="PF08942">
    <property type="entry name" value="DUF1919"/>
    <property type="match status" value="1"/>
</dbReference>
<name>A0A4S2PVJ9_9PAST</name>
<dbReference type="InterPro" id="IPR037226">
    <property type="entry name" value="CAC2185-like_sf"/>
</dbReference>
<proteinExistence type="predicted"/>
<dbReference type="RefSeq" id="WP_136123881.1">
    <property type="nucleotide sequence ID" value="NZ_QXNI01000055.1"/>
</dbReference>
<comment type="caution">
    <text evidence="1">The sequence shown here is derived from an EMBL/GenBank/DDBJ whole genome shotgun (WGS) entry which is preliminary data.</text>
</comment>
<protein>
    <submittedName>
        <fullName evidence="1">DUF1919 domain-containing protein</fullName>
    </submittedName>
</protein>
<evidence type="ECO:0000313" key="1">
    <source>
        <dbReference type="EMBL" id="THA07694.1"/>
    </source>
</evidence>
<reference evidence="1 2" key="1">
    <citation type="journal article" date="2019" name="Vet. Microbiol.">
        <title>Development of multi locus sequence typing (MLST) of Rodentibacter pneumotropicus.</title>
        <authorList>
            <person name="Adhikary S."/>
            <person name="Bisgaard M."/>
            <person name="Boot R."/>
            <person name="Benga L."/>
            <person name="Nicklas W."/>
            <person name="Christensen H."/>
        </authorList>
    </citation>
    <scope>NUCLEOTIDE SEQUENCE [LARGE SCALE GENOMIC DNA]</scope>
    <source>
        <strain evidence="1 2">Ac84</strain>
    </source>
</reference>
<sequence>MTESGDTLLLSKIKTTVNQLQRKFINHQLKSRLKNHGMTVISANCVGAFVLHDLGEPFNSPFVNLYLSPKNFIRYLQNIDFYQQQSLEFISSKKNYPIGKLADIEIHFMHYRDEQEAREKWQTRSARINPDNLFIIMTDKDGTQGITYENLVAFDQLPFKNKVVFTHKPYPELRTAFYIKGFEQHNQVGDLFAFSGWNGMKYYDQFDYVAWFNQT</sequence>
<dbReference type="EMBL" id="QXNI01000055">
    <property type="protein sequence ID" value="THA07694.1"/>
    <property type="molecule type" value="Genomic_DNA"/>
</dbReference>
<dbReference type="Proteomes" id="UP000306758">
    <property type="component" value="Unassembled WGS sequence"/>
</dbReference>
<dbReference type="AlphaFoldDB" id="A0A4S2PVJ9"/>
<dbReference type="InterPro" id="IPR015037">
    <property type="entry name" value="DUF1919"/>
</dbReference>
<gene>
    <name evidence="1" type="ORF">D3M78_09050</name>
</gene>
<accession>A0A4S2PVJ9</accession>
<organism evidence="1 2">
    <name type="scientific">Rodentibacter pneumotropicus</name>
    <dbReference type="NCBI Taxonomy" id="758"/>
    <lineage>
        <taxon>Bacteria</taxon>
        <taxon>Pseudomonadati</taxon>
        <taxon>Pseudomonadota</taxon>
        <taxon>Gammaproteobacteria</taxon>
        <taxon>Pasteurellales</taxon>
        <taxon>Pasteurellaceae</taxon>
        <taxon>Rodentibacter</taxon>
    </lineage>
</organism>
<dbReference type="SUPFAM" id="SSF142795">
    <property type="entry name" value="CAC2185-like"/>
    <property type="match status" value="1"/>
</dbReference>